<sequence>MKAHVASWTLNSLVLFAAFLAAGSLGQGLQGRCVDDSQCALNAACVTVDTGRAAFSKCTANKPICGGRTFGHCPSQDSEIGNMMCVFVETKKIRNVECCPASGTQLLPEGSPVDGVATVSPSATTAASAAATTSSPITTKSAARELLVESAVSCFDCYKPPGSNRTIPGSFQCVLKDQCKAQSVFPKVCDTGLSCDTAKNELCSRHGTCAPIDLDAPQGTYRCMCDVGFGGRFCDQVISNECVADCGVGGICVDGQCVCKKGYIGDQCFGCTHDAACNADKLSGTCNLKTNTCDCVPGFQGDRWCGTTSDASVAVVDMCTLPTGPNCGDLGICLQSECYCRDGACVGSLCTKCTLPGCVDCVKSAAIASPLSTLIASCLASYLLIVL</sequence>
<dbReference type="RefSeq" id="XP_008867185.1">
    <property type="nucleotide sequence ID" value="XM_008868963.1"/>
</dbReference>
<dbReference type="AlphaFoldDB" id="A0A024UD86"/>
<dbReference type="PROSITE" id="PS00022">
    <property type="entry name" value="EGF_1"/>
    <property type="match status" value="2"/>
</dbReference>
<keyword evidence="1" id="KW-1015">Disulfide bond</keyword>
<evidence type="ECO:0000256" key="2">
    <source>
        <dbReference type="SAM" id="SignalP"/>
    </source>
</evidence>
<dbReference type="EMBL" id="KI913958">
    <property type="protein sequence ID" value="ETW04229.1"/>
    <property type="molecule type" value="Genomic_DNA"/>
</dbReference>
<evidence type="ECO:0000259" key="3">
    <source>
        <dbReference type="PROSITE" id="PS50026"/>
    </source>
</evidence>
<dbReference type="InterPro" id="IPR000742">
    <property type="entry name" value="EGF"/>
</dbReference>
<dbReference type="VEuPathDB" id="FungiDB:H310_04566"/>
<dbReference type="OrthoDB" id="6130531at2759"/>
<evidence type="ECO:0000256" key="1">
    <source>
        <dbReference type="PROSITE-ProRule" id="PRU00076"/>
    </source>
</evidence>
<dbReference type="SMART" id="SM00181">
    <property type="entry name" value="EGF"/>
    <property type="match status" value="3"/>
</dbReference>
<organism evidence="4">
    <name type="scientific">Aphanomyces invadans</name>
    <dbReference type="NCBI Taxonomy" id="157072"/>
    <lineage>
        <taxon>Eukaryota</taxon>
        <taxon>Sar</taxon>
        <taxon>Stramenopiles</taxon>
        <taxon>Oomycota</taxon>
        <taxon>Saprolegniomycetes</taxon>
        <taxon>Saprolegniales</taxon>
        <taxon>Verrucalvaceae</taxon>
        <taxon>Aphanomyces</taxon>
    </lineage>
</organism>
<dbReference type="PROSITE" id="PS50026">
    <property type="entry name" value="EGF_3"/>
    <property type="match status" value="1"/>
</dbReference>
<feature type="chain" id="PRO_5001538146" description="EGF-like domain-containing protein" evidence="2">
    <location>
        <begin position="27"/>
        <end position="387"/>
    </location>
</feature>
<dbReference type="PROSITE" id="PS01186">
    <property type="entry name" value="EGF_2"/>
    <property type="match status" value="1"/>
</dbReference>
<comment type="caution">
    <text evidence="1">Lacks conserved residue(s) required for the propagation of feature annotation.</text>
</comment>
<feature type="disulfide bond" evidence="1">
    <location>
        <begin position="225"/>
        <end position="234"/>
    </location>
</feature>
<protein>
    <recommendedName>
        <fullName evidence="3">EGF-like domain-containing protein</fullName>
    </recommendedName>
</protein>
<keyword evidence="2" id="KW-0732">Signal</keyword>
<dbReference type="SUPFAM" id="SSF57196">
    <property type="entry name" value="EGF/Laminin"/>
    <property type="match status" value="1"/>
</dbReference>
<feature type="signal peptide" evidence="2">
    <location>
        <begin position="1"/>
        <end position="26"/>
    </location>
</feature>
<proteinExistence type="predicted"/>
<dbReference type="STRING" id="157072.A0A024UD86"/>
<dbReference type="eggNOG" id="KOG4659">
    <property type="taxonomic scope" value="Eukaryota"/>
</dbReference>
<name>A0A024UD86_9STRA</name>
<evidence type="ECO:0000313" key="4">
    <source>
        <dbReference type="EMBL" id="ETW04229.1"/>
    </source>
</evidence>
<feature type="domain" description="EGF-like" evidence="3">
    <location>
        <begin position="191"/>
        <end position="235"/>
    </location>
</feature>
<reference evidence="4" key="1">
    <citation type="submission" date="2013-12" db="EMBL/GenBank/DDBJ databases">
        <title>The Genome Sequence of Aphanomyces invadans NJM9701.</title>
        <authorList>
            <consortium name="The Broad Institute Genomics Platform"/>
            <person name="Russ C."/>
            <person name="Tyler B."/>
            <person name="van West P."/>
            <person name="Dieguez-Uribeondo J."/>
            <person name="Young S.K."/>
            <person name="Zeng Q."/>
            <person name="Gargeya S."/>
            <person name="Fitzgerald M."/>
            <person name="Abouelleil A."/>
            <person name="Alvarado L."/>
            <person name="Chapman S.B."/>
            <person name="Gainer-Dewar J."/>
            <person name="Goldberg J."/>
            <person name="Griggs A."/>
            <person name="Gujja S."/>
            <person name="Hansen M."/>
            <person name="Howarth C."/>
            <person name="Imamovic A."/>
            <person name="Ireland A."/>
            <person name="Larimer J."/>
            <person name="McCowan C."/>
            <person name="Murphy C."/>
            <person name="Pearson M."/>
            <person name="Poon T.W."/>
            <person name="Priest M."/>
            <person name="Roberts A."/>
            <person name="Saif S."/>
            <person name="Shea T."/>
            <person name="Sykes S."/>
            <person name="Wortman J."/>
            <person name="Nusbaum C."/>
            <person name="Birren B."/>
        </authorList>
    </citation>
    <scope>NUCLEOTIDE SEQUENCE [LARGE SCALE GENOMIC DNA]</scope>
    <source>
        <strain evidence="4">NJM9701</strain>
    </source>
</reference>
<dbReference type="Gene3D" id="2.10.25.10">
    <property type="entry name" value="Laminin"/>
    <property type="match status" value="2"/>
</dbReference>
<keyword evidence="1" id="KW-0245">EGF-like domain</keyword>
<dbReference type="GeneID" id="20081616"/>
<accession>A0A024UD86</accession>
<gene>
    <name evidence="4" type="ORF">H310_04566</name>
</gene>